<dbReference type="InterPro" id="IPR029063">
    <property type="entry name" value="SAM-dependent_MTases_sf"/>
</dbReference>
<evidence type="ECO:0000313" key="1">
    <source>
        <dbReference type="EMBL" id="KAK4495444.1"/>
    </source>
</evidence>
<dbReference type="PANTHER" id="PTHR43591:SF24">
    <property type="entry name" value="2-METHOXY-6-POLYPRENYL-1,4-BENZOQUINOL METHYLASE, MITOCHONDRIAL"/>
    <property type="match status" value="1"/>
</dbReference>
<dbReference type="Pfam" id="PF13489">
    <property type="entry name" value="Methyltransf_23"/>
    <property type="match status" value="1"/>
</dbReference>
<dbReference type="CDD" id="cd02440">
    <property type="entry name" value="AdoMet_MTases"/>
    <property type="match status" value="1"/>
</dbReference>
<name>A0ABR0E1Z7_ZASCE</name>
<proteinExistence type="predicted"/>
<dbReference type="Gene3D" id="3.40.50.150">
    <property type="entry name" value="Vaccinia Virus protein VP39"/>
    <property type="match status" value="1"/>
</dbReference>
<organism evidence="1 2">
    <name type="scientific">Zasmidium cellare</name>
    <name type="common">Wine cellar mold</name>
    <name type="synonym">Racodium cellare</name>
    <dbReference type="NCBI Taxonomy" id="395010"/>
    <lineage>
        <taxon>Eukaryota</taxon>
        <taxon>Fungi</taxon>
        <taxon>Dikarya</taxon>
        <taxon>Ascomycota</taxon>
        <taxon>Pezizomycotina</taxon>
        <taxon>Dothideomycetes</taxon>
        <taxon>Dothideomycetidae</taxon>
        <taxon>Mycosphaerellales</taxon>
        <taxon>Mycosphaerellaceae</taxon>
        <taxon>Zasmidium</taxon>
    </lineage>
</organism>
<reference evidence="1 2" key="1">
    <citation type="journal article" date="2023" name="G3 (Bethesda)">
        <title>A chromosome-level genome assembly of Zasmidium syzygii isolated from banana leaves.</title>
        <authorList>
            <person name="van Westerhoven A.C."/>
            <person name="Mehrabi R."/>
            <person name="Talebi R."/>
            <person name="Steentjes M.B.F."/>
            <person name="Corcolon B."/>
            <person name="Chong P.A."/>
            <person name="Kema G.H.J."/>
            <person name="Seidl M.F."/>
        </authorList>
    </citation>
    <scope>NUCLEOTIDE SEQUENCE [LARGE SCALE GENOMIC DNA]</scope>
    <source>
        <strain evidence="1 2">P124</strain>
    </source>
</reference>
<protein>
    <recommendedName>
        <fullName evidence="3">S-adenosyl-L-methionine-dependent methyltransferase</fullName>
    </recommendedName>
</protein>
<comment type="caution">
    <text evidence="1">The sequence shown here is derived from an EMBL/GenBank/DDBJ whole genome shotgun (WGS) entry which is preliminary data.</text>
</comment>
<accession>A0ABR0E1Z7</accession>
<gene>
    <name evidence="1" type="ORF">PRZ48_013775</name>
</gene>
<dbReference type="SUPFAM" id="SSF53335">
    <property type="entry name" value="S-adenosyl-L-methionine-dependent methyltransferases"/>
    <property type="match status" value="1"/>
</dbReference>
<evidence type="ECO:0000313" key="2">
    <source>
        <dbReference type="Proteomes" id="UP001305779"/>
    </source>
</evidence>
<evidence type="ECO:0008006" key="3">
    <source>
        <dbReference type="Google" id="ProtNLM"/>
    </source>
</evidence>
<keyword evidence="2" id="KW-1185">Reference proteome</keyword>
<dbReference type="Proteomes" id="UP001305779">
    <property type="component" value="Unassembled WGS sequence"/>
</dbReference>
<dbReference type="PANTHER" id="PTHR43591">
    <property type="entry name" value="METHYLTRANSFERASE"/>
    <property type="match status" value="1"/>
</dbReference>
<sequence length="269" mass="30408">MQAQLLEALMHGDVIHAPLDPAKATRCLDIGCGTGYVTNAMARKFSNAEVVGLDLSPVPNIRQWEENVKFFEGNILTQNPCEWKAADGQSMLPPDAALFDLCWSRLLVMGMTDWPGFFKKEFELLKPGGWAECHEMDGIWYDSKGQEWLTDKTWRQRMAKGLHELGIYEHPGSDAARRMTEAGFVDVQTAQYRMYFGGGREQDPVAKKAADFWAKDAKEVVPLVIRRVMSKMGADEDEIKAMVEDFEESLELDIGSYSIIYATWGRKPE</sequence>
<dbReference type="EMBL" id="JAXOVC010000012">
    <property type="protein sequence ID" value="KAK4495444.1"/>
    <property type="molecule type" value="Genomic_DNA"/>
</dbReference>